<evidence type="ECO:0000256" key="2">
    <source>
        <dbReference type="SAM" id="Phobius"/>
    </source>
</evidence>
<feature type="region of interest" description="Disordered" evidence="1">
    <location>
        <begin position="606"/>
        <end position="650"/>
    </location>
</feature>
<feature type="domain" description="M23ase beta-sheet core" evidence="3">
    <location>
        <begin position="372"/>
        <end position="468"/>
    </location>
</feature>
<feature type="transmembrane region" description="Helical" evidence="2">
    <location>
        <begin position="6"/>
        <end position="29"/>
    </location>
</feature>
<sequence length="650" mass="70686">MRDAVLHFLLLSLWGGAATLGALAVSALLRRLHTPSRMLCWLWLAVGLRFALPWGIPLVLPRPRNEQLAQAADTVQTLAEGPAPAPVPVTQTPAAAAAAAAPWYTQLTVWHLLAAIWAVGVLVLAVRAVAGYARLRHTVALACKTGDGCYSGACVPAPFTLGIFRPRIYLPAALTGATRQAVVLHERTHLRRHDPQIKPLFYAVVCLHWFNPLAWLAFRQLEREMESACDEAAVRDCDAAARNAYCESILQYALQGRMAPGSLAFGQGSVKIRIVHLLHYRKIGAGALVVCAAAVGLSVTACMMQPQVEEATPETAETTQSESAPQPTATPETAVTFTANTAGLPNLDDPENSPRFLCPVEYTYISRYMGGGHRGDDLCAERGTPVYAAQDGVVTYADFHYSYGNFVQLDHGIGVDGHRWTTLYAHMDDLAVEPGQTVKAGELIGHAGCTGNATGNQVHFEMMMDDVLVGPSYFTDYPNGNANELTAEKVEEFLTKTETFYSDGTLEEWPLAEQIASLEWQLQSTTDQLSQLKDRRDELQVSMDTLLAGTTDQEKELAENYRQQIDLFDQEIQLLENQIQVIQQQLEVDQAKADAQSAQAQIQQQIDAAQSSGTGSDPALDAGAEAARQQLDAAAEQVDSYLTANRDQNG</sequence>
<keyword evidence="2" id="KW-0812">Transmembrane</keyword>
<dbReference type="InterPro" id="IPR008756">
    <property type="entry name" value="Peptidase_M56"/>
</dbReference>
<dbReference type="SUPFAM" id="SSF51261">
    <property type="entry name" value="Duplicated hybrid motif"/>
    <property type="match status" value="1"/>
</dbReference>
<feature type="transmembrane region" description="Helical" evidence="2">
    <location>
        <begin position="109"/>
        <end position="130"/>
    </location>
</feature>
<feature type="domain" description="Peptidase M56" evidence="4">
    <location>
        <begin position="8"/>
        <end position="259"/>
    </location>
</feature>
<organism evidence="5 6">
    <name type="scientific">Candidatus Gemmiger excrementigallinarum</name>
    <dbReference type="NCBI Taxonomy" id="2838609"/>
    <lineage>
        <taxon>Bacteria</taxon>
        <taxon>Bacillati</taxon>
        <taxon>Bacillota</taxon>
        <taxon>Clostridia</taxon>
        <taxon>Eubacteriales</taxon>
        <taxon>Gemmiger</taxon>
    </lineage>
</organism>
<keyword evidence="2" id="KW-1133">Transmembrane helix</keyword>
<keyword evidence="2" id="KW-0472">Membrane</keyword>
<protein>
    <submittedName>
        <fullName evidence="5">Peptidoglycan DD-metalloendopeptidase family protein</fullName>
    </submittedName>
</protein>
<feature type="region of interest" description="Disordered" evidence="1">
    <location>
        <begin position="310"/>
        <end position="329"/>
    </location>
</feature>
<evidence type="ECO:0000313" key="5">
    <source>
        <dbReference type="EMBL" id="HIZ42617.1"/>
    </source>
</evidence>
<dbReference type="CDD" id="cd12797">
    <property type="entry name" value="M23_peptidase"/>
    <property type="match status" value="1"/>
</dbReference>
<evidence type="ECO:0000259" key="3">
    <source>
        <dbReference type="Pfam" id="PF01551"/>
    </source>
</evidence>
<feature type="compositionally biased region" description="Low complexity" evidence="1">
    <location>
        <begin position="310"/>
        <end position="325"/>
    </location>
</feature>
<gene>
    <name evidence="5" type="ORF">H9811_08660</name>
</gene>
<evidence type="ECO:0000313" key="6">
    <source>
        <dbReference type="Proteomes" id="UP000824048"/>
    </source>
</evidence>
<accession>A0A9D2ESJ5</accession>
<reference evidence="5" key="2">
    <citation type="submission" date="2021-04" db="EMBL/GenBank/DDBJ databases">
        <authorList>
            <person name="Gilroy R."/>
        </authorList>
    </citation>
    <scope>NUCLEOTIDE SEQUENCE</scope>
    <source>
        <strain evidence="5">ChiSxjej1B13-11774</strain>
    </source>
</reference>
<dbReference type="EMBL" id="DXBP01000052">
    <property type="protein sequence ID" value="HIZ42617.1"/>
    <property type="molecule type" value="Genomic_DNA"/>
</dbReference>
<feature type="compositionally biased region" description="Polar residues" evidence="1">
    <location>
        <begin position="640"/>
        <end position="650"/>
    </location>
</feature>
<dbReference type="AlphaFoldDB" id="A0A9D2ESJ5"/>
<dbReference type="Gene3D" id="2.70.70.10">
    <property type="entry name" value="Glucose Permease (Domain IIA)"/>
    <property type="match status" value="1"/>
</dbReference>
<dbReference type="Pfam" id="PF01551">
    <property type="entry name" value="Peptidase_M23"/>
    <property type="match status" value="1"/>
</dbReference>
<proteinExistence type="predicted"/>
<name>A0A9D2ESJ5_9FIRM</name>
<dbReference type="PANTHER" id="PTHR34978">
    <property type="entry name" value="POSSIBLE SENSOR-TRANSDUCER PROTEIN BLAR"/>
    <property type="match status" value="1"/>
</dbReference>
<dbReference type="InterPro" id="IPR011055">
    <property type="entry name" value="Dup_hybrid_motif"/>
</dbReference>
<dbReference type="Pfam" id="PF05569">
    <property type="entry name" value="Peptidase_M56"/>
    <property type="match status" value="1"/>
</dbReference>
<feature type="transmembrane region" description="Helical" evidence="2">
    <location>
        <begin position="200"/>
        <end position="218"/>
    </location>
</feature>
<evidence type="ECO:0000256" key="1">
    <source>
        <dbReference type="SAM" id="MobiDB-lite"/>
    </source>
</evidence>
<dbReference type="PANTHER" id="PTHR34978:SF3">
    <property type="entry name" value="SLR0241 PROTEIN"/>
    <property type="match status" value="1"/>
</dbReference>
<feature type="compositionally biased region" description="Low complexity" evidence="1">
    <location>
        <begin position="622"/>
        <end position="637"/>
    </location>
</feature>
<dbReference type="InterPro" id="IPR052173">
    <property type="entry name" value="Beta-lactam_resp_regulator"/>
</dbReference>
<feature type="transmembrane region" description="Helical" evidence="2">
    <location>
        <begin position="41"/>
        <end position="60"/>
    </location>
</feature>
<dbReference type="Proteomes" id="UP000824048">
    <property type="component" value="Unassembled WGS sequence"/>
</dbReference>
<dbReference type="CDD" id="cd07341">
    <property type="entry name" value="M56_BlaR1_MecR1_like"/>
    <property type="match status" value="1"/>
</dbReference>
<evidence type="ECO:0000259" key="4">
    <source>
        <dbReference type="Pfam" id="PF05569"/>
    </source>
</evidence>
<dbReference type="InterPro" id="IPR016047">
    <property type="entry name" value="M23ase_b-sheet_dom"/>
</dbReference>
<comment type="caution">
    <text evidence="5">The sequence shown here is derived from an EMBL/GenBank/DDBJ whole genome shotgun (WGS) entry which is preliminary data.</text>
</comment>
<reference evidence="5" key="1">
    <citation type="journal article" date="2021" name="PeerJ">
        <title>Extensive microbial diversity within the chicken gut microbiome revealed by metagenomics and culture.</title>
        <authorList>
            <person name="Gilroy R."/>
            <person name="Ravi A."/>
            <person name="Getino M."/>
            <person name="Pursley I."/>
            <person name="Horton D.L."/>
            <person name="Alikhan N.F."/>
            <person name="Baker D."/>
            <person name="Gharbi K."/>
            <person name="Hall N."/>
            <person name="Watson M."/>
            <person name="Adriaenssens E.M."/>
            <person name="Foster-Nyarko E."/>
            <person name="Jarju S."/>
            <person name="Secka A."/>
            <person name="Antonio M."/>
            <person name="Oren A."/>
            <person name="Chaudhuri R.R."/>
            <person name="La Ragione R."/>
            <person name="Hildebrand F."/>
            <person name="Pallen M.J."/>
        </authorList>
    </citation>
    <scope>NUCLEOTIDE SEQUENCE</scope>
    <source>
        <strain evidence="5">ChiSxjej1B13-11774</strain>
    </source>
</reference>